<dbReference type="Proteomes" id="UP001153076">
    <property type="component" value="Unassembled WGS sequence"/>
</dbReference>
<dbReference type="Gene3D" id="3.40.50.1820">
    <property type="entry name" value="alpha/beta hydrolase"/>
    <property type="match status" value="1"/>
</dbReference>
<dbReference type="PANTHER" id="PTHR31479">
    <property type="entry name" value="ALPHA/BETA-HYDROLASES SUPERFAMILY PROTEIN"/>
    <property type="match status" value="1"/>
</dbReference>
<dbReference type="OrthoDB" id="58570at2759"/>
<dbReference type="InterPro" id="IPR029058">
    <property type="entry name" value="AB_hydrolase_fold"/>
</dbReference>
<evidence type="ECO:0000256" key="1">
    <source>
        <dbReference type="ARBA" id="ARBA00022801"/>
    </source>
</evidence>
<dbReference type="AlphaFoldDB" id="A0A9Q1K1Z3"/>
<reference evidence="3" key="1">
    <citation type="submission" date="2022-04" db="EMBL/GenBank/DDBJ databases">
        <title>Carnegiea gigantea Genome sequencing and assembly v2.</title>
        <authorList>
            <person name="Copetti D."/>
            <person name="Sanderson M.J."/>
            <person name="Burquez A."/>
            <person name="Wojciechowski M.F."/>
        </authorList>
    </citation>
    <scope>NUCLEOTIDE SEQUENCE</scope>
    <source>
        <strain evidence="3">SGP5-SGP5p</strain>
        <tissue evidence="3">Aerial part</tissue>
    </source>
</reference>
<dbReference type="SUPFAM" id="SSF53474">
    <property type="entry name" value="alpha/beta-Hydrolases"/>
    <property type="match status" value="1"/>
</dbReference>
<gene>
    <name evidence="3" type="ORF">Cgig2_028373</name>
</gene>
<dbReference type="PANTHER" id="PTHR31479:SF4">
    <property type="entry name" value="FUNGAL LIPASE-LIKE DOMAIN-CONTAINING PROTEIN"/>
    <property type="match status" value="1"/>
</dbReference>
<dbReference type="EMBL" id="JAKOGI010000428">
    <property type="protein sequence ID" value="KAJ8435187.1"/>
    <property type="molecule type" value="Genomic_DNA"/>
</dbReference>
<keyword evidence="4" id="KW-1185">Reference proteome</keyword>
<evidence type="ECO:0000313" key="4">
    <source>
        <dbReference type="Proteomes" id="UP001153076"/>
    </source>
</evidence>
<dbReference type="Pfam" id="PF01764">
    <property type="entry name" value="Lipase_3"/>
    <property type="match status" value="1"/>
</dbReference>
<feature type="domain" description="Fungal lipase-type" evidence="2">
    <location>
        <begin position="127"/>
        <end position="170"/>
    </location>
</feature>
<evidence type="ECO:0000259" key="2">
    <source>
        <dbReference type="Pfam" id="PF01764"/>
    </source>
</evidence>
<organism evidence="3 4">
    <name type="scientific">Carnegiea gigantea</name>
    <dbReference type="NCBI Taxonomy" id="171969"/>
    <lineage>
        <taxon>Eukaryota</taxon>
        <taxon>Viridiplantae</taxon>
        <taxon>Streptophyta</taxon>
        <taxon>Embryophyta</taxon>
        <taxon>Tracheophyta</taxon>
        <taxon>Spermatophyta</taxon>
        <taxon>Magnoliopsida</taxon>
        <taxon>eudicotyledons</taxon>
        <taxon>Gunneridae</taxon>
        <taxon>Pentapetalae</taxon>
        <taxon>Caryophyllales</taxon>
        <taxon>Cactineae</taxon>
        <taxon>Cactaceae</taxon>
        <taxon>Cactoideae</taxon>
        <taxon>Echinocereeae</taxon>
        <taxon>Carnegiea</taxon>
    </lineage>
</organism>
<evidence type="ECO:0000313" key="3">
    <source>
        <dbReference type="EMBL" id="KAJ8435187.1"/>
    </source>
</evidence>
<dbReference type="GO" id="GO:0006629">
    <property type="term" value="P:lipid metabolic process"/>
    <property type="evidence" value="ECO:0007669"/>
    <property type="project" value="InterPro"/>
</dbReference>
<accession>A0A9Q1K1Z3</accession>
<dbReference type="GO" id="GO:0016787">
    <property type="term" value="F:hydrolase activity"/>
    <property type="evidence" value="ECO:0007669"/>
    <property type="project" value="UniProtKB-KW"/>
</dbReference>
<keyword evidence="1" id="KW-0378">Hydrolase</keyword>
<dbReference type="InterPro" id="IPR002921">
    <property type="entry name" value="Fungal_lipase-type"/>
</dbReference>
<sequence length="336" mass="38518">MVLVNLGPKENRGEFAGSLPEHRRAVAASLVRGVCVLERCGTFEDLAPMWWEFFHFQLLETLRDPDDSSIFGAIFQYKHFPQYRSQNVPRYIIAFRGTLIRRRTCTSDIKLDIRVLLHRLCVSSRYQVAIQAVENMVAKHGHSNMWLAGHSLGSAIALQVGKDMARKENFLETYLFNPPFPITPIERVRSQRLKDSLRYARSFITARLATAVKRSELLDRDDQYDANFVKLSSWIPHLFVNPGDPLCSEYIGYFEHREKMVAMGAAPIERVASQNSLVSLVSWAIGKLIEPTHLIPSAYLAINRSSSDQGTFKQAHCINQWWKAKQDLEFKLYQLS</sequence>
<protein>
    <recommendedName>
        <fullName evidence="2">Fungal lipase-type domain-containing protein</fullName>
    </recommendedName>
</protein>
<name>A0A9Q1K1Z3_9CARY</name>
<proteinExistence type="predicted"/>
<comment type="caution">
    <text evidence="3">The sequence shown here is derived from an EMBL/GenBank/DDBJ whole genome shotgun (WGS) entry which is preliminary data.</text>
</comment>